<evidence type="ECO:0000313" key="2">
    <source>
        <dbReference type="EMBL" id="MPL59711.1"/>
    </source>
</evidence>
<dbReference type="InterPro" id="IPR010839">
    <property type="entry name" value="AtuA_N"/>
</dbReference>
<feature type="domain" description="Acyclic terpene utilisation N-terminal" evidence="1">
    <location>
        <begin position="143"/>
        <end position="209"/>
    </location>
</feature>
<feature type="domain" description="Acyclic terpene utilisation N-terminal" evidence="1">
    <location>
        <begin position="239"/>
        <end position="398"/>
    </location>
</feature>
<dbReference type="EMBL" id="VSSQ01000010">
    <property type="protein sequence ID" value="MPL59711.1"/>
    <property type="molecule type" value="Genomic_DNA"/>
</dbReference>
<gene>
    <name evidence="2" type="ORF">SDC9_05266</name>
</gene>
<sequence length="457" mass="49518">MREYRILSPTGIVGYGFPEESFKLGIAQKPDLIACDAGSSDPGPYYLGSGKPFTTATAVKRDLTLMLKAACELEIPLVIGSAGGSGGDNHLKREFNIVCDIAKEYKLSFKFSTISAEFDKAFITREFNGGRITALGAAPPLTIKDIEGSSCIVAQMGIEPIIKALDEGAQVILAGRCYDPAPFAAPAVRLGYDKALAIHLGKLLECAAIAAVPGSGSDCMMGYLYDDSFSVEPLNEKRKCTTTSVAAHTLYEKSNPYLLPGPGGVLDLSACDFIQETDRRVRVKGSVYDSSGKKTVKLEGAKRIGYRTICVCGNRDPIFISQIDSILKELRVRVSQNLSGCDFKYALDFILYGLNGVMGDLEPLDRITSHELGIVIDVVADSQENANTVCSVTRSTLLHHGYEGRIATAGNLAFPYSPSDIQVGAVYKFSLYHLLETNEPERIFPRTHYEFKEGGLL</sequence>
<evidence type="ECO:0000259" key="1">
    <source>
        <dbReference type="Pfam" id="PF07287"/>
    </source>
</evidence>
<comment type="caution">
    <text evidence="2">The sequence shown here is derived from an EMBL/GenBank/DDBJ whole genome shotgun (WGS) entry which is preliminary data.</text>
</comment>
<reference evidence="2" key="1">
    <citation type="submission" date="2019-08" db="EMBL/GenBank/DDBJ databases">
        <authorList>
            <person name="Kucharzyk K."/>
            <person name="Murdoch R.W."/>
            <person name="Higgins S."/>
            <person name="Loffler F."/>
        </authorList>
    </citation>
    <scope>NUCLEOTIDE SEQUENCE</scope>
</reference>
<dbReference type="Pfam" id="PF07287">
    <property type="entry name" value="AtuA"/>
    <property type="match status" value="2"/>
</dbReference>
<accession>A0A644T1B5</accession>
<protein>
    <recommendedName>
        <fullName evidence="1">Acyclic terpene utilisation N-terminal domain-containing protein</fullName>
    </recommendedName>
</protein>
<name>A0A644T1B5_9ZZZZ</name>
<organism evidence="2">
    <name type="scientific">bioreactor metagenome</name>
    <dbReference type="NCBI Taxonomy" id="1076179"/>
    <lineage>
        <taxon>unclassified sequences</taxon>
        <taxon>metagenomes</taxon>
        <taxon>ecological metagenomes</taxon>
    </lineage>
</organism>
<proteinExistence type="predicted"/>
<dbReference type="AlphaFoldDB" id="A0A644T1B5"/>